<dbReference type="InterPro" id="IPR013130">
    <property type="entry name" value="Fe3_Rdtase_TM_dom"/>
</dbReference>
<dbReference type="InterPro" id="IPR017938">
    <property type="entry name" value="Riboflavin_synthase-like_b-brl"/>
</dbReference>
<keyword evidence="9" id="KW-0560">Oxidoreductase</keyword>
<protein>
    <submittedName>
        <fullName evidence="15">Putative ferric reductase</fullName>
    </submittedName>
</protein>
<dbReference type="Pfam" id="PF01794">
    <property type="entry name" value="Ferric_reduct"/>
    <property type="match status" value="1"/>
</dbReference>
<keyword evidence="12 13" id="KW-0472">Membrane</keyword>
<dbReference type="PRINTS" id="PR00409">
    <property type="entry name" value="PHDIOXRDTASE"/>
</dbReference>
<feature type="transmembrane region" description="Helical" evidence="13">
    <location>
        <begin position="80"/>
        <end position="96"/>
    </location>
</feature>
<dbReference type="OrthoDB" id="9796486at2"/>
<feature type="transmembrane region" description="Helical" evidence="13">
    <location>
        <begin position="168"/>
        <end position="189"/>
    </location>
</feature>
<feature type="transmembrane region" description="Helical" evidence="13">
    <location>
        <begin position="38"/>
        <end position="59"/>
    </location>
</feature>
<evidence type="ECO:0000256" key="11">
    <source>
        <dbReference type="ARBA" id="ARBA00023014"/>
    </source>
</evidence>
<dbReference type="RefSeq" id="WP_108222327.1">
    <property type="nucleotide sequence ID" value="NZ_QAOT01000022.1"/>
</dbReference>
<dbReference type="InterPro" id="IPR050415">
    <property type="entry name" value="MRET"/>
</dbReference>
<evidence type="ECO:0000256" key="12">
    <source>
        <dbReference type="ARBA" id="ARBA00023136"/>
    </source>
</evidence>
<keyword evidence="16" id="KW-1185">Reference proteome</keyword>
<feature type="domain" description="FAD-binding FR-type" evidence="14">
    <location>
        <begin position="219"/>
        <end position="319"/>
    </location>
</feature>
<evidence type="ECO:0000256" key="7">
    <source>
        <dbReference type="ARBA" id="ARBA00022827"/>
    </source>
</evidence>
<evidence type="ECO:0000256" key="6">
    <source>
        <dbReference type="ARBA" id="ARBA00022723"/>
    </source>
</evidence>
<comment type="caution">
    <text evidence="15">The sequence shown here is derived from an EMBL/GenBank/DDBJ whole genome shotgun (WGS) entry which is preliminary data.</text>
</comment>
<dbReference type="InterPro" id="IPR039261">
    <property type="entry name" value="FNR_nucleotide-bd"/>
</dbReference>
<reference evidence="15 16" key="1">
    <citation type="submission" date="2018-04" db="EMBL/GenBank/DDBJ databases">
        <title>Genomic Encyclopedia of Type Strains, Phase III (KMG-III): the genomes of soil and plant-associated and newly described type strains.</title>
        <authorList>
            <person name="Whitman W."/>
        </authorList>
    </citation>
    <scope>NUCLEOTIDE SEQUENCE [LARGE SCALE GENOMIC DNA]</scope>
    <source>
        <strain evidence="15 16">KA25</strain>
    </source>
</reference>
<sequence length="445" mass="49167">MLRITLVFWVGLLALTALWFAAAPGVLAAPGLFELRAFMLQYSGLLAMAMMSAAMILSLRLRWPERWLDGMDRVYRLHKWLGIGGLVLSIVHWLWVEGPKWAVGWGLATRPQRGPRPPIEDPVAAFLAGYRGAAEDVGEWAFYLAVVLIVVALARVVPYGVFRKLHRLLPPIYLALVFHTIILTDFSYWTQPVGVVLALLLVAGSYGAVVSILGRIGAGRRIAGKITGLTPFPGVQSLEKLITLEPGWPGHQPGQFAFVTSVPREGAHPYTVASAWNPESRRIRFVTKALGDHTSQVGQRLEVGQSVTVEGPYGCFTFQDDCPVQIWIGGGIGITPFIGAMQARAQQGWGRDKVIHLFHTTAEVDENALSRIRDDAAAAGVTLHLMIDSRDGRLTGDRIRAAVPDWREASLWFCGPEAFGQAIRKDMLAHGLRAKRFHQELFRMR</sequence>
<dbReference type="GO" id="GO:0046872">
    <property type="term" value="F:metal ion binding"/>
    <property type="evidence" value="ECO:0007669"/>
    <property type="project" value="UniProtKB-KW"/>
</dbReference>
<dbReference type="GO" id="GO:0016491">
    <property type="term" value="F:oxidoreductase activity"/>
    <property type="evidence" value="ECO:0007669"/>
    <property type="project" value="UniProtKB-KW"/>
</dbReference>
<evidence type="ECO:0000259" key="14">
    <source>
        <dbReference type="PROSITE" id="PS51384"/>
    </source>
</evidence>
<dbReference type="PROSITE" id="PS51384">
    <property type="entry name" value="FAD_FR"/>
    <property type="match status" value="1"/>
</dbReference>
<dbReference type="InterPro" id="IPR017927">
    <property type="entry name" value="FAD-bd_FR_type"/>
</dbReference>
<comment type="subcellular location">
    <subcellularLocation>
        <location evidence="2">Membrane</location>
        <topology evidence="2">Multi-pass membrane protein</topology>
    </subcellularLocation>
</comment>
<accession>A0A2T5JTD5</accession>
<dbReference type="SUPFAM" id="SSF63380">
    <property type="entry name" value="Riboflavin synthase domain-like"/>
    <property type="match status" value="1"/>
</dbReference>
<dbReference type="Gene3D" id="3.40.50.80">
    <property type="entry name" value="Nucleotide-binding domain of ferredoxin-NADP reductase (FNR) module"/>
    <property type="match status" value="1"/>
</dbReference>
<dbReference type="Gene3D" id="2.40.30.10">
    <property type="entry name" value="Translation factors"/>
    <property type="match status" value="1"/>
</dbReference>
<dbReference type="AlphaFoldDB" id="A0A2T5JTD5"/>
<comment type="cofactor">
    <cofactor evidence="1">
        <name>FAD</name>
        <dbReference type="ChEBI" id="CHEBI:57692"/>
    </cofactor>
</comment>
<feature type="transmembrane region" description="Helical" evidence="13">
    <location>
        <begin position="195"/>
        <end position="216"/>
    </location>
</feature>
<keyword evidence="7" id="KW-0274">FAD</keyword>
<dbReference type="PANTHER" id="PTHR47354:SF8">
    <property type="entry name" value="1,2-PHENYLACETYL-COA EPOXIDASE, SUBUNIT E"/>
    <property type="match status" value="1"/>
</dbReference>
<dbReference type="GO" id="GO:0016020">
    <property type="term" value="C:membrane"/>
    <property type="evidence" value="ECO:0007669"/>
    <property type="project" value="UniProtKB-SubCell"/>
</dbReference>
<evidence type="ECO:0000256" key="2">
    <source>
        <dbReference type="ARBA" id="ARBA00004141"/>
    </source>
</evidence>
<dbReference type="GO" id="GO:0051537">
    <property type="term" value="F:2 iron, 2 sulfur cluster binding"/>
    <property type="evidence" value="ECO:0007669"/>
    <property type="project" value="UniProtKB-KW"/>
</dbReference>
<evidence type="ECO:0000256" key="13">
    <source>
        <dbReference type="SAM" id="Phobius"/>
    </source>
</evidence>
<keyword evidence="10" id="KW-0408">Iron</keyword>
<evidence type="ECO:0000313" key="15">
    <source>
        <dbReference type="EMBL" id="PTR13434.1"/>
    </source>
</evidence>
<evidence type="ECO:0000256" key="8">
    <source>
        <dbReference type="ARBA" id="ARBA00022989"/>
    </source>
</evidence>
<keyword evidence="11" id="KW-0411">Iron-sulfur</keyword>
<feature type="transmembrane region" description="Helical" evidence="13">
    <location>
        <begin position="140"/>
        <end position="161"/>
    </location>
</feature>
<evidence type="ECO:0000256" key="10">
    <source>
        <dbReference type="ARBA" id="ARBA00023004"/>
    </source>
</evidence>
<keyword evidence="5" id="KW-0001">2Fe-2S</keyword>
<keyword evidence="3" id="KW-0285">Flavoprotein</keyword>
<evidence type="ECO:0000256" key="1">
    <source>
        <dbReference type="ARBA" id="ARBA00001974"/>
    </source>
</evidence>
<dbReference type="PANTHER" id="PTHR47354">
    <property type="entry name" value="NADH OXIDOREDUCTASE HCR"/>
    <property type="match status" value="1"/>
</dbReference>
<evidence type="ECO:0000256" key="5">
    <source>
        <dbReference type="ARBA" id="ARBA00022714"/>
    </source>
</evidence>
<evidence type="ECO:0000256" key="3">
    <source>
        <dbReference type="ARBA" id="ARBA00022630"/>
    </source>
</evidence>
<name>A0A2T5JTD5_9RHOB</name>
<proteinExistence type="predicted"/>
<evidence type="ECO:0000256" key="9">
    <source>
        <dbReference type="ARBA" id="ARBA00023002"/>
    </source>
</evidence>
<evidence type="ECO:0000313" key="16">
    <source>
        <dbReference type="Proteomes" id="UP000244060"/>
    </source>
</evidence>
<dbReference type="Proteomes" id="UP000244060">
    <property type="component" value="Unassembled WGS sequence"/>
</dbReference>
<dbReference type="EMBL" id="QAOT01000022">
    <property type="protein sequence ID" value="PTR13434.1"/>
    <property type="molecule type" value="Genomic_DNA"/>
</dbReference>
<organism evidence="15 16">
    <name type="scientific">Cereibacter azotoformans</name>
    <dbReference type="NCBI Taxonomy" id="43057"/>
    <lineage>
        <taxon>Bacteria</taxon>
        <taxon>Pseudomonadati</taxon>
        <taxon>Pseudomonadota</taxon>
        <taxon>Alphaproteobacteria</taxon>
        <taxon>Rhodobacterales</taxon>
        <taxon>Paracoccaceae</taxon>
        <taxon>Cereibacter</taxon>
    </lineage>
</organism>
<evidence type="ECO:0000256" key="4">
    <source>
        <dbReference type="ARBA" id="ARBA00022692"/>
    </source>
</evidence>
<keyword evidence="6" id="KW-0479">Metal-binding</keyword>
<dbReference type="CDD" id="cd06198">
    <property type="entry name" value="FNR_like_3"/>
    <property type="match status" value="1"/>
</dbReference>
<keyword evidence="8 13" id="KW-1133">Transmembrane helix</keyword>
<dbReference type="GO" id="GO:0050660">
    <property type="term" value="F:flavin adenine dinucleotide binding"/>
    <property type="evidence" value="ECO:0007669"/>
    <property type="project" value="TreeGrafter"/>
</dbReference>
<keyword evidence="4 13" id="KW-0812">Transmembrane</keyword>
<dbReference type="SUPFAM" id="SSF52343">
    <property type="entry name" value="Ferredoxin reductase-like, C-terminal NADP-linked domain"/>
    <property type="match status" value="1"/>
</dbReference>
<gene>
    <name evidence="15" type="ORF">C8J28_12264</name>
</gene>